<evidence type="ECO:0000313" key="2">
    <source>
        <dbReference type="EMBL" id="TXF88760.1"/>
    </source>
</evidence>
<dbReference type="Pfam" id="PF00149">
    <property type="entry name" value="Metallophos"/>
    <property type="match status" value="1"/>
</dbReference>
<dbReference type="GO" id="GO:0016787">
    <property type="term" value="F:hydrolase activity"/>
    <property type="evidence" value="ECO:0007669"/>
    <property type="project" value="InterPro"/>
</dbReference>
<evidence type="ECO:0000313" key="3">
    <source>
        <dbReference type="Proteomes" id="UP000321907"/>
    </source>
</evidence>
<dbReference type="PANTHER" id="PTHR37844:SF1">
    <property type="entry name" value="CALCINEURIN-LIKE PHOSPHOESTERASE DOMAIN-CONTAINING PROTEIN"/>
    <property type="match status" value="1"/>
</dbReference>
<organism evidence="2 3">
    <name type="scientific">Neolewinella aurantiaca</name>
    <dbReference type="NCBI Taxonomy" id="2602767"/>
    <lineage>
        <taxon>Bacteria</taxon>
        <taxon>Pseudomonadati</taxon>
        <taxon>Bacteroidota</taxon>
        <taxon>Saprospiria</taxon>
        <taxon>Saprospirales</taxon>
        <taxon>Lewinellaceae</taxon>
        <taxon>Neolewinella</taxon>
    </lineage>
</organism>
<dbReference type="Gene3D" id="3.60.21.10">
    <property type="match status" value="1"/>
</dbReference>
<evidence type="ECO:0000259" key="1">
    <source>
        <dbReference type="Pfam" id="PF00149"/>
    </source>
</evidence>
<dbReference type="Proteomes" id="UP000321907">
    <property type="component" value="Unassembled WGS sequence"/>
</dbReference>
<name>A0A5C7FV81_9BACT</name>
<protein>
    <submittedName>
        <fullName evidence="2">Metallophosphoesterase</fullName>
    </submittedName>
</protein>
<proteinExistence type="predicted"/>
<dbReference type="InterPro" id="IPR029052">
    <property type="entry name" value="Metallo-depent_PP-like"/>
</dbReference>
<dbReference type="OrthoDB" id="356681at2"/>
<dbReference type="InterPro" id="IPR004843">
    <property type="entry name" value="Calcineurin-like_PHP"/>
</dbReference>
<gene>
    <name evidence="2" type="ORF">FUA23_12980</name>
</gene>
<comment type="caution">
    <text evidence="2">The sequence shown here is derived from an EMBL/GenBank/DDBJ whole genome shotgun (WGS) entry which is preliminary data.</text>
</comment>
<accession>A0A5C7FV81</accession>
<dbReference type="PANTHER" id="PTHR37844">
    <property type="entry name" value="SER/THR PROTEIN PHOSPHATASE SUPERFAMILY (AFU_ORTHOLOGUE AFUA_1G14840)"/>
    <property type="match status" value="1"/>
</dbReference>
<dbReference type="SUPFAM" id="SSF56300">
    <property type="entry name" value="Metallo-dependent phosphatases"/>
    <property type="match status" value="1"/>
</dbReference>
<keyword evidence="3" id="KW-1185">Reference proteome</keyword>
<sequence length="263" mass="30396">MILRFNIHSMHLQYLSDLHLEFPDNRLWLRQNPITPIGDVLVVAGDTHHLGPAFKKLDFWDFCAANFERTYVIPGNHEYYGGYDLGNNALSFREELRGNVILLNNHTEEYNGIRLVFSTMWSRIDHRVMDVFRGLYDFRVIRYCGRNLTVNDFNEVHEQCWAFLEKEIIEPGPKVVVTHHLPSEQCNAPAFQGSALNEGFCVDKTRFIENNDIAAWVYGHSHRNVGDVEIGDTWLLTNQLGYIGYGEQKGFSDHKAVRVVLNP</sequence>
<reference evidence="2 3" key="1">
    <citation type="submission" date="2019-08" db="EMBL/GenBank/DDBJ databases">
        <title>Lewinella sp. strain SSH13 Genome sequencing and assembly.</title>
        <authorList>
            <person name="Kim I."/>
        </authorList>
    </citation>
    <scope>NUCLEOTIDE SEQUENCE [LARGE SCALE GENOMIC DNA]</scope>
    <source>
        <strain evidence="2 3">SSH13</strain>
    </source>
</reference>
<dbReference type="EMBL" id="VOXD01000019">
    <property type="protein sequence ID" value="TXF88760.1"/>
    <property type="molecule type" value="Genomic_DNA"/>
</dbReference>
<feature type="domain" description="Calcineurin-like phosphoesterase" evidence="1">
    <location>
        <begin position="15"/>
        <end position="223"/>
    </location>
</feature>
<dbReference type="AlphaFoldDB" id="A0A5C7FV81"/>